<feature type="domain" description="DUF7845" evidence="1">
    <location>
        <begin position="3"/>
        <end position="327"/>
    </location>
</feature>
<proteinExistence type="predicted"/>
<evidence type="ECO:0000259" key="1">
    <source>
        <dbReference type="Pfam" id="PF25227"/>
    </source>
</evidence>
<dbReference type="EMBL" id="WOWA01000011">
    <property type="protein sequence ID" value="NLV15558.1"/>
    <property type="molecule type" value="Genomic_DNA"/>
</dbReference>
<comment type="caution">
    <text evidence="2">The sequence shown here is derived from an EMBL/GenBank/DDBJ whole genome shotgun (WGS) entry which is preliminary data.</text>
</comment>
<reference evidence="2" key="1">
    <citation type="submission" date="2019-12" db="EMBL/GenBank/DDBJ databases">
        <title>Whole genome sequencing of Haloarcula argentinensis strain pws5.</title>
        <authorList>
            <person name="Verma D.K."/>
            <person name="Gopal K."/>
            <person name="Prasad E.S."/>
        </authorList>
    </citation>
    <scope>NUCLEOTIDE SEQUENCE</scope>
    <source>
        <strain evidence="2">Pws5</strain>
    </source>
</reference>
<organism evidence="2 3">
    <name type="scientific">Haloarcula argentinensis</name>
    <dbReference type="NCBI Taxonomy" id="43776"/>
    <lineage>
        <taxon>Archaea</taxon>
        <taxon>Methanobacteriati</taxon>
        <taxon>Methanobacteriota</taxon>
        <taxon>Stenosarchaea group</taxon>
        <taxon>Halobacteria</taxon>
        <taxon>Halobacteriales</taxon>
        <taxon>Haloarculaceae</taxon>
        <taxon>Haloarcula</taxon>
    </lineage>
</organism>
<name>A0A847UTK4_HALAR</name>
<sequence>MSHVATAPHECEGNLIFTEHGLSPYWVVSKLLFDGFDGYSGEIETDLAGSTWTVNLKYQKGGIAPRPDDPVDVDRLYEFRIGLYEEGESERKANYLIQPRFTGMQHYETGDRISSPFDHASNAEGVNVHFSGSNFEPQEYYQLLPQLLSVLANEGGMRVNSDYFATQPHKMSNITTFERYVRLRRSMSPKVVGQAGIMQRYLHLCAAEEGSRFEYKVDNEEIVGKNHRAVLPKQDAKRLISGHQYGKQVKYYHSKHVRKKDETDPLFHPKVGVLVKKSLNNGNAIKWAQKEELRREIEEALINTLYWADVPTKADPTTFVSDHHFAVKPAGSPVSFEQDPTPEMEAQQEALLVTQMRDLCNSDVAVLETLVTDGGKQHPEEIAESTEYGISTIYRALDRLDGLIRNENATVTFATKKIEQEIAAIVEKTEHHIQNAAGRVASLLGMEARQASSSAWQQWCNEYAAKVSRADESGELTLRIDTMLSRLKSTSCPRLDDVLHDAIKAWRKVGRDPLALRDAKLRWRSCDGSWNSGIVGASVG</sequence>
<accession>A0A847UTK4</accession>
<dbReference type="Pfam" id="PF25227">
    <property type="entry name" value="DUF7845"/>
    <property type="match status" value="1"/>
</dbReference>
<dbReference type="AlphaFoldDB" id="A0A847UTK4"/>
<evidence type="ECO:0000313" key="3">
    <source>
        <dbReference type="Proteomes" id="UP000641625"/>
    </source>
</evidence>
<dbReference type="InterPro" id="IPR057167">
    <property type="entry name" value="DUF7845"/>
</dbReference>
<gene>
    <name evidence="2" type="ORF">GOC77_20075</name>
</gene>
<dbReference type="RefSeq" id="WP_170098900.1">
    <property type="nucleotide sequence ID" value="NZ_WOWA01000011.1"/>
</dbReference>
<evidence type="ECO:0000313" key="2">
    <source>
        <dbReference type="EMBL" id="NLV15558.1"/>
    </source>
</evidence>
<protein>
    <recommendedName>
        <fullName evidence="1">DUF7845 domain-containing protein</fullName>
    </recommendedName>
</protein>
<dbReference type="Proteomes" id="UP000641625">
    <property type="component" value="Unassembled WGS sequence"/>
</dbReference>